<gene>
    <name evidence="1" type="ORF">NGM99_14625</name>
</gene>
<dbReference type="SUPFAM" id="SSF158837">
    <property type="entry name" value="AGR C 984p-like"/>
    <property type="match status" value="2"/>
</dbReference>
<dbReference type="InterPro" id="IPR023157">
    <property type="entry name" value="AGR-C-984p-like_sf"/>
</dbReference>
<dbReference type="EMBL" id="JAMXQS010000007">
    <property type="protein sequence ID" value="MCO6051015.1"/>
    <property type="molecule type" value="Genomic_DNA"/>
</dbReference>
<protein>
    <submittedName>
        <fullName evidence="1">DUF1217 domain-containing protein</fullName>
    </submittedName>
</protein>
<comment type="caution">
    <text evidence="1">The sequence shown here is derived from an EMBL/GenBank/DDBJ whole genome shotgun (WGS) entry which is preliminary data.</text>
</comment>
<accession>A0ABT1C843</accession>
<reference evidence="1 2" key="1">
    <citation type="submission" date="2022-06" db="EMBL/GenBank/DDBJ databases">
        <title>Mesorhizobium sp. strain RP14 Genome sequencing and assembly.</title>
        <authorList>
            <person name="Kim I."/>
        </authorList>
    </citation>
    <scope>NUCLEOTIDE SEQUENCE [LARGE SCALE GENOMIC DNA]</scope>
    <source>
        <strain evidence="2">RP14(2022)</strain>
    </source>
</reference>
<name>A0ABT1C843_9HYPH</name>
<keyword evidence="2" id="KW-1185">Reference proteome</keyword>
<dbReference type="Gene3D" id="1.10.3700.10">
    <property type="entry name" value="AGR C 984p-like"/>
    <property type="match status" value="2"/>
</dbReference>
<dbReference type="Pfam" id="PF06748">
    <property type="entry name" value="DUF1217"/>
    <property type="match status" value="2"/>
</dbReference>
<dbReference type="Proteomes" id="UP001205906">
    <property type="component" value="Unassembled WGS sequence"/>
</dbReference>
<organism evidence="1 2">
    <name type="scientific">Mesorhizobium liriopis</name>
    <dbReference type="NCBI Taxonomy" id="2953882"/>
    <lineage>
        <taxon>Bacteria</taxon>
        <taxon>Pseudomonadati</taxon>
        <taxon>Pseudomonadota</taxon>
        <taxon>Alphaproteobacteria</taxon>
        <taxon>Hyphomicrobiales</taxon>
        <taxon>Phyllobacteriaceae</taxon>
        <taxon>Mesorhizobium</taxon>
    </lineage>
</organism>
<evidence type="ECO:0000313" key="2">
    <source>
        <dbReference type="Proteomes" id="UP001205906"/>
    </source>
</evidence>
<proteinExistence type="predicted"/>
<sequence length="373" mass="41964">MLNTNLSYKLITKDLEKSLDRVENQPLVNRDTKYYLENIGKVTTVDEFLKDDRLYKYAMKAYGLEDMIYAKAFIKKALKEGVSSTTSFANKLTDTRYRQFVASFNFAANGADATSYNKAQQQTVKNYATQAEINGVKPDSAFVKTETAYYLANIGQVKSVDDLMNNSRLYTYALAAYGLDNTKESKTYIRSVLEGGVRNADSVANKNDNPAYAALASAFNFEQYGEDATTIVTAQQPTVDKYLRQTLEENAGKENEGVRLALYFERKASGLTNFYEVLADKALASVVRTALSLPDEFAQTDVDKQVKYFESKLKIEDFKDTKKLDKFLQRYTSLYELKNPTSTLQSQVAGLFSQSTASTMSTNLLLAMQSMKR</sequence>
<dbReference type="RefSeq" id="WP_252820184.1">
    <property type="nucleotide sequence ID" value="NZ_JAMXQS010000007.1"/>
</dbReference>
<evidence type="ECO:0000313" key="1">
    <source>
        <dbReference type="EMBL" id="MCO6051015.1"/>
    </source>
</evidence>
<dbReference type="InterPro" id="IPR010626">
    <property type="entry name" value="DUF1217"/>
</dbReference>